<feature type="transmembrane region" description="Helical" evidence="16">
    <location>
        <begin position="664"/>
        <end position="681"/>
    </location>
</feature>
<evidence type="ECO:0000313" key="19">
    <source>
        <dbReference type="Proteomes" id="UP000596661"/>
    </source>
</evidence>
<dbReference type="GO" id="GO:0012505">
    <property type="term" value="C:endomembrane system"/>
    <property type="evidence" value="ECO:0007669"/>
    <property type="project" value="UniProtKB-SubCell"/>
</dbReference>
<dbReference type="PROSITE" id="PS51294">
    <property type="entry name" value="HTH_MYB"/>
    <property type="match status" value="1"/>
</dbReference>
<feature type="transmembrane region" description="Helical" evidence="16">
    <location>
        <begin position="1295"/>
        <end position="1319"/>
    </location>
</feature>
<dbReference type="EMBL" id="UZAU01000407">
    <property type="status" value="NOT_ANNOTATED_CDS"/>
    <property type="molecule type" value="Genomic_DNA"/>
</dbReference>
<dbReference type="Proteomes" id="UP000596661">
    <property type="component" value="Chromosome 4"/>
</dbReference>
<feature type="transmembrane region" description="Helical" evidence="16">
    <location>
        <begin position="1331"/>
        <end position="1352"/>
    </location>
</feature>
<feature type="domain" description="HTH myb-type" evidence="17">
    <location>
        <begin position="276"/>
        <end position="336"/>
    </location>
</feature>
<evidence type="ECO:0000256" key="13">
    <source>
        <dbReference type="ARBA" id="ARBA00023316"/>
    </source>
</evidence>
<dbReference type="EnsemblPlants" id="evm.model.04.2374">
    <property type="protein sequence ID" value="cds.evm.model.04.2374"/>
    <property type="gene ID" value="evm.TU.04.2374"/>
</dbReference>
<keyword evidence="5" id="KW-0808">Transferase</keyword>
<feature type="transmembrane region" description="Helical" evidence="16">
    <location>
        <begin position="1252"/>
        <end position="1274"/>
    </location>
</feature>
<feature type="region of interest" description="Disordered" evidence="15">
    <location>
        <begin position="105"/>
        <end position="137"/>
    </location>
</feature>
<dbReference type="GO" id="GO:0003677">
    <property type="term" value="F:DNA binding"/>
    <property type="evidence" value="ECO:0007669"/>
    <property type="project" value="InterPro"/>
</dbReference>
<dbReference type="PANTHER" id="PTHR13301">
    <property type="entry name" value="X-BOX TRANSCRIPTION FACTOR-RELATED"/>
    <property type="match status" value="1"/>
</dbReference>
<keyword evidence="13" id="KW-0961">Cell wall biogenesis/degradation</keyword>
<keyword evidence="6 16" id="KW-0812">Transmembrane</keyword>
<feature type="transmembrane region" description="Helical" evidence="16">
    <location>
        <begin position="1182"/>
        <end position="1202"/>
    </location>
</feature>
<reference evidence="18" key="2">
    <citation type="submission" date="2021-03" db="UniProtKB">
        <authorList>
            <consortium name="EnsemblPlants"/>
        </authorList>
    </citation>
    <scope>IDENTIFICATION</scope>
</reference>
<evidence type="ECO:0000256" key="8">
    <source>
        <dbReference type="ARBA" id="ARBA00023015"/>
    </source>
</evidence>
<reference evidence="18" key="1">
    <citation type="submission" date="2018-11" db="EMBL/GenBank/DDBJ databases">
        <authorList>
            <person name="Grassa J C."/>
        </authorList>
    </citation>
    <scope>NUCLEOTIDE SEQUENCE [LARGE SCALE GENOMIC DNA]</scope>
</reference>
<keyword evidence="7 16" id="KW-1133">Transmembrane helix</keyword>
<dbReference type="FunFam" id="1.10.10.60:FF:000002">
    <property type="entry name" value="Myb family transcription factor"/>
    <property type="match status" value="1"/>
</dbReference>
<dbReference type="Pfam" id="PF03552">
    <property type="entry name" value="Cellulose_synt"/>
    <property type="match status" value="2"/>
</dbReference>
<dbReference type="InterPro" id="IPR017930">
    <property type="entry name" value="Myb_dom"/>
</dbReference>
<dbReference type="InterPro" id="IPR001005">
    <property type="entry name" value="SANT/Myb"/>
</dbReference>
<feature type="compositionally biased region" description="Acidic residues" evidence="15">
    <location>
        <begin position="556"/>
        <end position="567"/>
    </location>
</feature>
<dbReference type="Gene3D" id="3.90.550.10">
    <property type="entry name" value="Spore Coat Polysaccharide Biosynthesis Protein SpsA, Chain A"/>
    <property type="match status" value="1"/>
</dbReference>
<comment type="subcellular location">
    <subcellularLocation>
        <location evidence="2">Endomembrane system</location>
        <topology evidence="2">Multi-pass membrane protein</topology>
    </subcellularLocation>
    <subcellularLocation>
        <location evidence="1">Nucleus</location>
    </subcellularLocation>
</comment>
<evidence type="ECO:0000256" key="14">
    <source>
        <dbReference type="PIRSR" id="PIRSR605150-2"/>
    </source>
</evidence>
<keyword evidence="8" id="KW-0805">Transcription regulation</keyword>
<feature type="region of interest" description="Disordered" evidence="15">
    <location>
        <begin position="412"/>
        <end position="510"/>
    </location>
</feature>
<feature type="compositionally biased region" description="Low complexity" evidence="15">
    <location>
        <begin position="568"/>
        <end position="584"/>
    </location>
</feature>
<evidence type="ECO:0000256" key="6">
    <source>
        <dbReference type="ARBA" id="ARBA00022692"/>
    </source>
</evidence>
<evidence type="ECO:0000256" key="7">
    <source>
        <dbReference type="ARBA" id="ARBA00022989"/>
    </source>
</evidence>
<feature type="binding site" evidence="14">
    <location>
        <position position="788"/>
    </location>
    <ligand>
        <name>UDP-alpha-D-glucose</name>
        <dbReference type="ChEBI" id="CHEBI:58885"/>
    </ligand>
</feature>
<evidence type="ECO:0000259" key="17">
    <source>
        <dbReference type="PROSITE" id="PS51294"/>
    </source>
</evidence>
<dbReference type="SUPFAM" id="SSF46689">
    <property type="entry name" value="Homeodomain-like"/>
    <property type="match status" value="1"/>
</dbReference>
<dbReference type="GO" id="GO:0016760">
    <property type="term" value="F:cellulose synthase (UDP-forming) activity"/>
    <property type="evidence" value="ECO:0007669"/>
    <property type="project" value="InterPro"/>
</dbReference>
<keyword evidence="12" id="KW-0539">Nucleus</keyword>
<evidence type="ECO:0000256" key="12">
    <source>
        <dbReference type="ARBA" id="ARBA00023242"/>
    </source>
</evidence>
<keyword evidence="10 16" id="KW-0472">Membrane</keyword>
<name>A0A803PGI8_CANSA</name>
<keyword evidence="9" id="KW-0175">Coiled coil</keyword>
<evidence type="ECO:0000256" key="5">
    <source>
        <dbReference type="ARBA" id="ARBA00022679"/>
    </source>
</evidence>
<dbReference type="GO" id="GO:0030244">
    <property type="term" value="P:cellulose biosynthetic process"/>
    <property type="evidence" value="ECO:0007669"/>
    <property type="project" value="InterPro"/>
</dbReference>
<feature type="transmembrane region" description="Helical" evidence="16">
    <location>
        <begin position="1364"/>
        <end position="1384"/>
    </location>
</feature>
<dbReference type="Pfam" id="PF14379">
    <property type="entry name" value="Myb_CC_LHEQLE"/>
    <property type="match status" value="1"/>
</dbReference>
<dbReference type="InterPro" id="IPR025756">
    <property type="entry name" value="Myb_CC_LHEQLE"/>
</dbReference>
<feature type="compositionally biased region" description="Basic and acidic residues" evidence="15">
    <location>
        <begin position="468"/>
        <end position="484"/>
    </location>
</feature>
<dbReference type="InterPro" id="IPR006447">
    <property type="entry name" value="Myb_dom_plants"/>
</dbReference>
<dbReference type="InterPro" id="IPR005150">
    <property type="entry name" value="Cellulose_synth"/>
</dbReference>
<feature type="compositionally biased region" description="Basic and acidic residues" evidence="15">
    <location>
        <begin position="436"/>
        <end position="453"/>
    </location>
</feature>
<dbReference type="InterPro" id="IPR029044">
    <property type="entry name" value="Nucleotide-diphossugar_trans"/>
</dbReference>
<evidence type="ECO:0000313" key="18">
    <source>
        <dbReference type="EnsemblPlants" id="cds.evm.model.04.2374"/>
    </source>
</evidence>
<dbReference type="GO" id="GO:0016020">
    <property type="term" value="C:membrane"/>
    <property type="evidence" value="ECO:0007669"/>
    <property type="project" value="InterPro"/>
</dbReference>
<evidence type="ECO:0000256" key="3">
    <source>
        <dbReference type="ARBA" id="ARBA00006783"/>
    </source>
</evidence>
<evidence type="ECO:0000256" key="16">
    <source>
        <dbReference type="SAM" id="Phobius"/>
    </source>
</evidence>
<sequence length="1403" mass="156884">MEARPTLSISRSGAKQLTNIGVTGALSSPLPVLPTHFEESYPKLPDSQQISMGRELMTTSPLTHGGVRVSSNSGVMGHIFSTSSGLSSDLHYSSVSLSPRKIQSRNTPFMSQSSTNGVSFPVSQSSHSALPQSTMSSPYGKETSASWCTDSVSDFLDFSVNTPVENTQVESSSCSGIIVSEEFGKRNDWQDWADQLITDDAAALTSNWDELLADTNVTDIDPKMAYQVSTPSSNIQAQQSQVLQQLPAPSGEIQAVATPSGEIQTVSTPFSSANNAAAKPRMRWTPELHEAFVEAVNQLGGSERATPKGVLKLMKVEGLTIYHVKSHLQKYRTARYRPESSEGTSEKKLTPIEDISSLDLKTGIEITEALRMQMEVQKRLHEQLEIQRNLQLRIEEQGRYLQMMFEKQCKSGMDKLKASSSSLENPSPDAIPDSSLKGELEASGKDNDGKTKSDPTNAKAISEEGSDELGKQQKETPQENKASDDLGQDASGAGSQPSKRPRTTMAAGSSTIQNAVVQGGSAESTCRVCNANHPCLHHSNINTYNKGWPRERRDDNEDIEDDSDNDTSLDTAGDNNNTNNDKNQWNAQASFSAESEFELGENNNDEWKAESVQKWKTKHKIKRGYLLNNDDIIATNHEVDNDYLLAEARQPLWRKIPVSSSLISPYRIVIVLRIIILFFFLQFRVSTPVRDAFPLWLISVMCEIWFALSWIIDQLPKWNPITRETYLDRLCIRFEPNNNNLSPIDVFITSFDHLFNEHDDPIVMANTLLSILATDYPINKLCVYVSDDGASKLFFDSIVETAEFAKRWVPFCKKHSVEPRAPQFYFSEKVDYLRDKVHPSFVKERRAMKREYEEFKVRINALVAKAMNKQENGWVMEDDCPWPGNNTHDHPGMIQVMLGSGGGVDVEGSSFWCAYKCTIYLDSGLWSLLNNSKTMKEAMCFLMDPHLGKKLGYVQFPQRFDGIDHHDRYANRNTVFFDINMKGLDGIQGPMYVGTGCVFNRQALYGYDPVVSEKGSKITCEIEEGSEGYEDELGNKFTFEEIEEGLEGYDKLDKLLLWSQQNLEKQFGQSPVFIASTLMESGGLPKGTNSITLIKEAIHVLSCGYEEKLSGEKRGWKSVYCMPKRPAFKGSSPINLSDRLHQVFQRALGSVEIFLSGHCPLWYGWGGKLKLLQRIAYTNTIVYPWTSIPLLVYCTIPAICLLTGKFIIPTLSSIASIWLLALLLSTIATSILELRWSGVSIDDWWRNEQFWVISGVSAHLFAVFRGLLKVMAGINTNFTMTTKATNNAEFGELYLFKWTTLLIPPTTLIIINMVGIVAGVSDAVNNGYASWGPMLCKLFFAFWVILHLYPFLKGLMGRQNRTPTIVVLWSILLASIFSMIWVRIDPFLPKQTGPVLKQCGVEC</sequence>
<evidence type="ECO:0000256" key="1">
    <source>
        <dbReference type="ARBA" id="ARBA00004123"/>
    </source>
</evidence>
<feature type="transmembrane region" description="Helical" evidence="16">
    <location>
        <begin position="1214"/>
        <end position="1232"/>
    </location>
</feature>
<keyword evidence="11" id="KW-0804">Transcription</keyword>
<accession>A0A803PGI8</accession>
<dbReference type="GO" id="GO:0071555">
    <property type="term" value="P:cell wall organization"/>
    <property type="evidence" value="ECO:0007669"/>
    <property type="project" value="UniProtKB-KW"/>
</dbReference>
<dbReference type="Pfam" id="PF00249">
    <property type="entry name" value="Myb_DNA-binding"/>
    <property type="match status" value="1"/>
</dbReference>
<evidence type="ECO:0000256" key="2">
    <source>
        <dbReference type="ARBA" id="ARBA00004127"/>
    </source>
</evidence>
<dbReference type="Gramene" id="evm.model.04.2374">
    <property type="protein sequence ID" value="cds.evm.model.04.2374"/>
    <property type="gene ID" value="evm.TU.04.2374"/>
</dbReference>
<keyword evidence="4" id="KW-0328">Glycosyltransferase</keyword>
<feature type="transmembrane region" description="Helical" evidence="16">
    <location>
        <begin position="693"/>
        <end position="712"/>
    </location>
</feature>
<evidence type="ECO:0000256" key="10">
    <source>
        <dbReference type="ARBA" id="ARBA00023136"/>
    </source>
</evidence>
<dbReference type="InterPro" id="IPR009057">
    <property type="entry name" value="Homeodomain-like_sf"/>
</dbReference>
<protein>
    <recommendedName>
        <fullName evidence="17">HTH myb-type domain-containing protein</fullName>
    </recommendedName>
</protein>
<feature type="region of interest" description="Disordered" evidence="15">
    <location>
        <begin position="537"/>
        <end position="584"/>
    </location>
</feature>
<evidence type="ECO:0000256" key="11">
    <source>
        <dbReference type="ARBA" id="ARBA00023163"/>
    </source>
</evidence>
<organism evidence="18 19">
    <name type="scientific">Cannabis sativa</name>
    <name type="common">Hemp</name>
    <name type="synonym">Marijuana</name>
    <dbReference type="NCBI Taxonomy" id="3483"/>
    <lineage>
        <taxon>Eukaryota</taxon>
        <taxon>Viridiplantae</taxon>
        <taxon>Streptophyta</taxon>
        <taxon>Embryophyta</taxon>
        <taxon>Tracheophyta</taxon>
        <taxon>Spermatophyta</taxon>
        <taxon>Magnoliopsida</taxon>
        <taxon>eudicotyledons</taxon>
        <taxon>Gunneridae</taxon>
        <taxon>Pentapetalae</taxon>
        <taxon>rosids</taxon>
        <taxon>fabids</taxon>
        <taxon>Rosales</taxon>
        <taxon>Cannabaceae</taxon>
        <taxon>Cannabis</taxon>
    </lineage>
</organism>
<evidence type="ECO:0000256" key="4">
    <source>
        <dbReference type="ARBA" id="ARBA00022676"/>
    </source>
</evidence>
<evidence type="ECO:0000256" key="9">
    <source>
        <dbReference type="ARBA" id="ARBA00023054"/>
    </source>
</evidence>
<keyword evidence="19" id="KW-1185">Reference proteome</keyword>
<evidence type="ECO:0000256" key="15">
    <source>
        <dbReference type="SAM" id="MobiDB-lite"/>
    </source>
</evidence>
<dbReference type="NCBIfam" id="TIGR01557">
    <property type="entry name" value="myb_SHAQKYF"/>
    <property type="match status" value="1"/>
</dbReference>
<comment type="similarity">
    <text evidence="3">Belongs to the MYB-CC family.</text>
</comment>
<proteinExistence type="inferred from homology"/>
<dbReference type="GO" id="GO:0005634">
    <property type="term" value="C:nucleus"/>
    <property type="evidence" value="ECO:0007669"/>
    <property type="project" value="UniProtKB-SubCell"/>
</dbReference>
<dbReference type="Gene3D" id="1.10.10.60">
    <property type="entry name" value="Homeodomain-like"/>
    <property type="match status" value="1"/>
</dbReference>